<reference evidence="1 2" key="1">
    <citation type="journal article" date="2018" name="BMC Genomics">
        <title>Comparative genome analyses reveal sequence features reflecting distinct modes of host-adaptation between dicot and monocot powdery mildew.</title>
        <authorList>
            <person name="Wu Y."/>
            <person name="Ma X."/>
            <person name="Pan Z."/>
            <person name="Kale S.D."/>
            <person name="Song Y."/>
            <person name="King H."/>
            <person name="Zhang Q."/>
            <person name="Presley C."/>
            <person name="Deng X."/>
            <person name="Wei C.I."/>
            <person name="Xiao S."/>
        </authorList>
    </citation>
    <scope>NUCLEOTIDE SEQUENCE [LARGE SCALE GENOMIC DNA]</scope>
    <source>
        <strain evidence="1">UMSG2</strain>
    </source>
</reference>
<dbReference type="Proteomes" id="UP000286134">
    <property type="component" value="Unassembled WGS sequence"/>
</dbReference>
<accession>A0A420I7H3</accession>
<dbReference type="EMBL" id="MCFK01000584">
    <property type="protein sequence ID" value="RKF65594.1"/>
    <property type="molecule type" value="Genomic_DNA"/>
</dbReference>
<dbReference type="AlphaFoldDB" id="A0A420I7H3"/>
<keyword evidence="2" id="KW-1185">Reference proteome</keyword>
<dbReference type="STRING" id="212602.A0A420I7H3"/>
<dbReference type="OrthoDB" id="4953202at2759"/>
<gene>
    <name evidence="1" type="ORF">OnM2_005017</name>
</gene>
<name>A0A420I7H3_9PEZI</name>
<evidence type="ECO:0000313" key="1">
    <source>
        <dbReference type="EMBL" id="RKF65594.1"/>
    </source>
</evidence>
<protein>
    <submittedName>
        <fullName evidence="1">Uncharacterized protein</fullName>
    </submittedName>
</protein>
<proteinExistence type="predicted"/>
<organism evidence="1 2">
    <name type="scientific">Erysiphe neolycopersici</name>
    <dbReference type="NCBI Taxonomy" id="212602"/>
    <lineage>
        <taxon>Eukaryota</taxon>
        <taxon>Fungi</taxon>
        <taxon>Dikarya</taxon>
        <taxon>Ascomycota</taxon>
        <taxon>Pezizomycotina</taxon>
        <taxon>Leotiomycetes</taxon>
        <taxon>Erysiphales</taxon>
        <taxon>Erysiphaceae</taxon>
        <taxon>Erysiphe</taxon>
    </lineage>
</organism>
<sequence length="316" mass="35891">MDFGVIQVDSKYIGQLLGKFVAIGSIIHKLTPNDLTIFANLDGDYPNKESKNVHDNDGKSVPNTIDGLLANGTKFFDAVVYLGIAKNRRPKPVITQRVPTYVDMSKLATYLFAAFFYVLIRARPPSDCDAYRNQPMPRFITTVIKCKATSSQIIEYLSSFDLIKLGPKWVKYIPTSIREDTVNRLGLVVAGYRLVSVFNQVQPDLYTSTTQKHQKYKQKTKPKYLDRAIEVAKSFKTAGYCWDFHPATRSPDLISKYGNINKNATNLMLESYTTETLVKLVETNRLPAKPIFDPAHTEYRTWTLDMKYIATAKIFT</sequence>
<comment type="caution">
    <text evidence="1">The sequence shown here is derived from an EMBL/GenBank/DDBJ whole genome shotgun (WGS) entry which is preliminary data.</text>
</comment>
<evidence type="ECO:0000313" key="2">
    <source>
        <dbReference type="Proteomes" id="UP000286134"/>
    </source>
</evidence>